<proteinExistence type="predicted"/>
<evidence type="ECO:0000256" key="1">
    <source>
        <dbReference type="SAM" id="MobiDB-lite"/>
    </source>
</evidence>
<organism evidence="2 3">
    <name type="scientific">Gibberella moniliformis (strain M3125 / FGSC 7600)</name>
    <name type="common">Maize ear and stalk rot fungus</name>
    <name type="synonym">Fusarium verticillioides</name>
    <dbReference type="NCBI Taxonomy" id="334819"/>
    <lineage>
        <taxon>Eukaryota</taxon>
        <taxon>Fungi</taxon>
        <taxon>Dikarya</taxon>
        <taxon>Ascomycota</taxon>
        <taxon>Pezizomycotina</taxon>
        <taxon>Sordariomycetes</taxon>
        <taxon>Hypocreomycetidae</taxon>
        <taxon>Hypocreales</taxon>
        <taxon>Nectriaceae</taxon>
        <taxon>Fusarium</taxon>
        <taxon>Fusarium fujikuroi species complex</taxon>
    </lineage>
</organism>
<gene>
    <name evidence="2" type="ORF">FVEG_13467</name>
</gene>
<evidence type="ECO:0000313" key="3">
    <source>
        <dbReference type="Proteomes" id="UP000009096"/>
    </source>
</evidence>
<dbReference type="KEGG" id="fvr:FVEG_13467"/>
<keyword evidence="3" id="KW-1185">Reference proteome</keyword>
<dbReference type="OrthoDB" id="5083829at2759"/>
<dbReference type="GeneID" id="30070816"/>
<protein>
    <submittedName>
        <fullName evidence="2">Uncharacterized protein</fullName>
    </submittedName>
</protein>
<dbReference type="Proteomes" id="UP000009096">
    <property type="component" value="Chromosome 8"/>
</dbReference>
<dbReference type="AlphaFoldDB" id="W7MVY6"/>
<feature type="compositionally biased region" description="Polar residues" evidence="1">
    <location>
        <begin position="22"/>
        <end position="35"/>
    </location>
</feature>
<dbReference type="RefSeq" id="XP_018761664.1">
    <property type="nucleotide sequence ID" value="XM_018902837.1"/>
</dbReference>
<feature type="region of interest" description="Disordered" evidence="1">
    <location>
        <begin position="22"/>
        <end position="68"/>
    </location>
</feature>
<dbReference type="VEuPathDB" id="FungiDB:FVEG_13467"/>
<reference evidence="2 3" key="1">
    <citation type="journal article" date="2010" name="Nature">
        <title>Comparative genomics reveals mobile pathogenicity chromosomes in Fusarium.</title>
        <authorList>
            <person name="Ma L.J."/>
            <person name="van der Does H.C."/>
            <person name="Borkovich K.A."/>
            <person name="Coleman J.J."/>
            <person name="Daboussi M.J."/>
            <person name="Di Pietro A."/>
            <person name="Dufresne M."/>
            <person name="Freitag M."/>
            <person name="Grabherr M."/>
            <person name="Henrissat B."/>
            <person name="Houterman P.M."/>
            <person name="Kang S."/>
            <person name="Shim W.B."/>
            <person name="Woloshuk C."/>
            <person name="Xie X."/>
            <person name="Xu J.R."/>
            <person name="Antoniw J."/>
            <person name="Baker S.E."/>
            <person name="Bluhm B.H."/>
            <person name="Breakspear A."/>
            <person name="Brown D.W."/>
            <person name="Butchko R.A."/>
            <person name="Chapman S."/>
            <person name="Coulson R."/>
            <person name="Coutinho P.M."/>
            <person name="Danchin E.G."/>
            <person name="Diener A."/>
            <person name="Gale L.R."/>
            <person name="Gardiner D.M."/>
            <person name="Goff S."/>
            <person name="Hammond-Kosack K.E."/>
            <person name="Hilburn K."/>
            <person name="Hua-Van A."/>
            <person name="Jonkers W."/>
            <person name="Kazan K."/>
            <person name="Kodira C.D."/>
            <person name="Koehrsen M."/>
            <person name="Kumar L."/>
            <person name="Lee Y.H."/>
            <person name="Li L."/>
            <person name="Manners J.M."/>
            <person name="Miranda-Saavedra D."/>
            <person name="Mukherjee M."/>
            <person name="Park G."/>
            <person name="Park J."/>
            <person name="Park S.Y."/>
            <person name="Proctor R.H."/>
            <person name="Regev A."/>
            <person name="Ruiz-Roldan M.C."/>
            <person name="Sain D."/>
            <person name="Sakthikumar S."/>
            <person name="Sykes S."/>
            <person name="Schwartz D.C."/>
            <person name="Turgeon B.G."/>
            <person name="Wapinski I."/>
            <person name="Yoder O."/>
            <person name="Young S."/>
            <person name="Zeng Q."/>
            <person name="Zhou S."/>
            <person name="Galagan J."/>
            <person name="Cuomo C.A."/>
            <person name="Kistler H.C."/>
            <person name="Rep M."/>
        </authorList>
    </citation>
    <scope>NUCLEOTIDE SEQUENCE [LARGE SCALE GENOMIC DNA]</scope>
    <source>
        <strain evidence="3">M3125 / FGSC 7600</strain>
    </source>
</reference>
<name>W7MVY6_GIBM7</name>
<dbReference type="EMBL" id="CM000585">
    <property type="protein sequence ID" value="EWG55473.1"/>
    <property type="molecule type" value="Genomic_DNA"/>
</dbReference>
<evidence type="ECO:0000313" key="2">
    <source>
        <dbReference type="EMBL" id="EWG55473.1"/>
    </source>
</evidence>
<accession>W7MVY6</accession>
<dbReference type="EMBL" id="DS022264">
    <property type="protein sequence ID" value="EWG55473.1"/>
    <property type="molecule type" value="Genomic_DNA"/>
</dbReference>
<sequence>MSRQEVSYFDIVPQWQTSIQSQGTVVSESPNSTSMIGVVDESDVDSDSGDGTSVIERKPMAHGKGRQQLEDKRIIQDEINKLESRLNRTTVLCTSLFLVADVGRALDIKVMYQRHID</sequence>